<dbReference type="RefSeq" id="WP_113989099.1">
    <property type="nucleotide sequence ID" value="NZ_QLST01000008.1"/>
</dbReference>
<name>A0A365P1D8_9FLAO</name>
<dbReference type="PANTHER" id="PTHR34473:SF2">
    <property type="entry name" value="UPF0699 TRANSMEMBRANE PROTEIN YDBT"/>
    <property type="match status" value="1"/>
</dbReference>
<keyword evidence="4" id="KW-1185">Reference proteome</keyword>
<proteinExistence type="predicted"/>
<dbReference type="PANTHER" id="PTHR34473">
    <property type="entry name" value="UPF0699 TRANSMEMBRANE PROTEIN YDBS"/>
    <property type="match status" value="1"/>
</dbReference>
<protein>
    <submittedName>
        <fullName evidence="3">PH domain-containing protein</fullName>
    </submittedName>
</protein>
<gene>
    <name evidence="3" type="ORF">DPN68_07855</name>
</gene>
<feature type="transmembrane region" description="Helical" evidence="1">
    <location>
        <begin position="63"/>
        <end position="88"/>
    </location>
</feature>
<feature type="transmembrane region" description="Helical" evidence="1">
    <location>
        <begin position="34"/>
        <end position="57"/>
    </location>
</feature>
<keyword evidence="1" id="KW-0472">Membrane</keyword>
<feature type="domain" description="YdbS-like PH" evidence="2">
    <location>
        <begin position="89"/>
        <end position="167"/>
    </location>
</feature>
<dbReference type="AlphaFoldDB" id="A0A365P1D8"/>
<evidence type="ECO:0000313" key="4">
    <source>
        <dbReference type="Proteomes" id="UP000253319"/>
    </source>
</evidence>
<dbReference type="EMBL" id="QLST01000008">
    <property type="protein sequence ID" value="RBA28334.1"/>
    <property type="molecule type" value="Genomic_DNA"/>
</dbReference>
<dbReference type="Proteomes" id="UP000253319">
    <property type="component" value="Unassembled WGS sequence"/>
</dbReference>
<dbReference type="InterPro" id="IPR005182">
    <property type="entry name" value="YdbS-like_PH"/>
</dbReference>
<reference evidence="3 4" key="1">
    <citation type="submission" date="2018-06" db="EMBL/GenBank/DDBJ databases">
        <title>Flavobacterium tibetense sp. nov., isolated from a wetland YonghuCo on Tibetan Plateau.</title>
        <authorList>
            <person name="Xing P."/>
            <person name="Phurbu D."/>
            <person name="Lu H."/>
        </authorList>
    </citation>
    <scope>NUCLEOTIDE SEQUENCE [LARGE SCALE GENOMIC DNA]</scope>
    <source>
        <strain evidence="3 4">YH5</strain>
    </source>
</reference>
<evidence type="ECO:0000313" key="3">
    <source>
        <dbReference type="EMBL" id="RBA28334.1"/>
    </source>
</evidence>
<keyword evidence="1" id="KW-1133">Transmembrane helix</keyword>
<dbReference type="OrthoDB" id="1524472at2"/>
<comment type="caution">
    <text evidence="3">The sequence shown here is derived from an EMBL/GenBank/DDBJ whole genome shotgun (WGS) entry which is preliminary data.</text>
</comment>
<organism evidence="3 4">
    <name type="scientific">Flavobacterium tibetense</name>
    <dbReference type="NCBI Taxonomy" id="2233533"/>
    <lineage>
        <taxon>Bacteria</taxon>
        <taxon>Pseudomonadati</taxon>
        <taxon>Bacteroidota</taxon>
        <taxon>Flavobacteriia</taxon>
        <taxon>Flavobacteriales</taxon>
        <taxon>Flavobacteriaceae</taxon>
        <taxon>Flavobacterium</taxon>
    </lineage>
</organism>
<sequence>MQQQPFSNEPLSISDLPKFETVPLQPLQKKYFKVIAFNILVFTIFLFSGISIAYTMFIEEFTVMTGVVVVGFPLVVIVIILFFARLGFRKKGYAFRTHDAIYKSGIIVESTTIIPFNRVQHVALHQGFISRKLGLATIELFTAGGSTSDLQIPGLLLADAQKIKELIAKKINPAATENVVSIEEENKPQSEANDA</sequence>
<accession>A0A365P1D8</accession>
<dbReference type="Pfam" id="PF03703">
    <property type="entry name" value="bPH_2"/>
    <property type="match status" value="1"/>
</dbReference>
<evidence type="ECO:0000259" key="2">
    <source>
        <dbReference type="Pfam" id="PF03703"/>
    </source>
</evidence>
<evidence type="ECO:0000256" key="1">
    <source>
        <dbReference type="SAM" id="Phobius"/>
    </source>
</evidence>
<keyword evidence="1" id="KW-0812">Transmembrane</keyword>